<organism evidence="2">
    <name type="scientific">Anopheles darlingi</name>
    <name type="common">Mosquito</name>
    <dbReference type="NCBI Taxonomy" id="43151"/>
    <lineage>
        <taxon>Eukaryota</taxon>
        <taxon>Metazoa</taxon>
        <taxon>Ecdysozoa</taxon>
        <taxon>Arthropoda</taxon>
        <taxon>Hexapoda</taxon>
        <taxon>Insecta</taxon>
        <taxon>Pterygota</taxon>
        <taxon>Neoptera</taxon>
        <taxon>Endopterygota</taxon>
        <taxon>Diptera</taxon>
        <taxon>Nematocera</taxon>
        <taxon>Culicoidea</taxon>
        <taxon>Culicidae</taxon>
        <taxon>Anophelinae</taxon>
        <taxon>Anopheles</taxon>
    </lineage>
</organism>
<dbReference type="VEuPathDB" id="VectorBase:ADAC006661"/>
<reference evidence="2" key="3">
    <citation type="journal article" date="2013" name="Nucleic Acids Res.">
        <title>The genome of Anopheles darlingi, the main neotropical malaria vector.</title>
        <authorList>
            <person name="Marinotti O."/>
            <person name="Cerqueira G.C."/>
            <person name="de Almeida L.G."/>
            <person name="Ferro M.I."/>
            <person name="Loreto E.L."/>
            <person name="Zaha A."/>
            <person name="Teixeira S.M."/>
            <person name="Wespiser A.R."/>
            <person name="Almeida E Silva A."/>
            <person name="Schlindwein A.D."/>
            <person name="Pacheco A.C."/>
            <person name="Silva A.L."/>
            <person name="Graveley B.R."/>
            <person name="Walenz B.P."/>
            <person name="Lima Bde A."/>
            <person name="Ribeiro C.A."/>
            <person name="Nunes-Silva C.G."/>
            <person name="de Carvalho C.R."/>
            <person name="Soares C.M."/>
            <person name="de Menezes C.B."/>
            <person name="Matiolli C."/>
            <person name="Caffrey D."/>
            <person name="Araujo D.A."/>
            <person name="de Oliveira D.M."/>
            <person name="Golenbock D."/>
            <person name="Grisard E.C."/>
            <person name="Fantinatti-Garboggini F."/>
            <person name="de Carvalho F.M."/>
            <person name="Barcellos F.G."/>
            <person name="Prosdocimi F."/>
            <person name="May G."/>
            <person name="Azevedo Junior G.M."/>
            <person name="Guimaraes G.M."/>
            <person name="Goldman G.H."/>
            <person name="Padilha I.Q."/>
            <person name="Batista Jda S."/>
            <person name="Ferro J.A."/>
            <person name="Ribeiro J.M."/>
            <person name="Fietto J.L."/>
            <person name="Dabbas K.M."/>
            <person name="Cerdeira L."/>
            <person name="Agnez-Lima L.F."/>
            <person name="Brocchi M."/>
            <person name="de Carvalho M.O."/>
            <person name="Teixeira Mde M."/>
            <person name="Diniz Maia Mde M."/>
            <person name="Goldman M.H."/>
            <person name="Cruz Schneider M.P."/>
            <person name="Felipe M.S."/>
            <person name="Hungria M."/>
            <person name="Nicolas M.F."/>
            <person name="Pereira M."/>
            <person name="Montes M.A."/>
            <person name="Cantao M.E."/>
            <person name="Vincentz M."/>
            <person name="Rafael M.S."/>
            <person name="Silverman N."/>
            <person name="Stoco P.H."/>
            <person name="Souza R.C."/>
            <person name="Vicentini R."/>
            <person name="Gazzinelli R.T."/>
            <person name="Neves Rde O."/>
            <person name="Silva R."/>
            <person name="Astolfi-Filho S."/>
            <person name="Maciel T.E."/>
            <person name="Urmenyi T.P."/>
            <person name="Tadei W.P."/>
            <person name="Camargo E.P."/>
            <person name="de Vasconcelos A.T."/>
        </authorList>
    </citation>
    <scope>NUCLEOTIDE SEQUENCE</scope>
</reference>
<dbReference type="EnsemblMetazoa" id="ADAC006661-RA">
    <property type="protein sequence ID" value="ADAC006661-PA"/>
    <property type="gene ID" value="ADAC006661"/>
</dbReference>
<proteinExistence type="predicted"/>
<evidence type="ECO:0000313" key="2">
    <source>
        <dbReference type="EMBL" id="ETN61677.1"/>
    </source>
</evidence>
<protein>
    <submittedName>
        <fullName evidence="2 3">Uncharacterized protein</fullName>
    </submittedName>
</protein>
<dbReference type="Proteomes" id="UP000000673">
    <property type="component" value="Unassembled WGS sequence"/>
</dbReference>
<reference evidence="3" key="4">
    <citation type="submission" date="2015-06" db="UniProtKB">
        <authorList>
            <consortium name="EnsemblMetazoa"/>
        </authorList>
    </citation>
    <scope>IDENTIFICATION</scope>
</reference>
<name>W5JB41_ANODA</name>
<feature type="compositionally biased region" description="Low complexity" evidence="1">
    <location>
        <begin position="42"/>
        <end position="52"/>
    </location>
</feature>
<dbReference type="HOGENOM" id="CLU_2833241_0_0_1"/>
<dbReference type="EMBL" id="ADMH02001632">
    <property type="protein sequence ID" value="ETN61677.1"/>
    <property type="molecule type" value="Genomic_DNA"/>
</dbReference>
<reference evidence="2 4" key="1">
    <citation type="journal article" date="2010" name="BMC Genomics">
        <title>Combination of measures distinguishes pre-miRNAs from other stem-loops in the genome of the newly sequenced Anopheles darlingi.</title>
        <authorList>
            <person name="Mendes N.D."/>
            <person name="Freitas A.T."/>
            <person name="Vasconcelos A.T."/>
            <person name="Sagot M.F."/>
        </authorList>
    </citation>
    <scope>NUCLEOTIDE SEQUENCE</scope>
</reference>
<evidence type="ECO:0000256" key="1">
    <source>
        <dbReference type="SAM" id="MobiDB-lite"/>
    </source>
</evidence>
<keyword evidence="4" id="KW-1185">Reference proteome</keyword>
<feature type="compositionally biased region" description="Polar residues" evidence="1">
    <location>
        <begin position="13"/>
        <end position="41"/>
    </location>
</feature>
<sequence length="66" mass="6959">MASAPPYGARSRYNASPSSSHPLQPNLNCGSSSATPQHSLNPLQAAQQQQLPSIVLARPRKHNLAG</sequence>
<accession>W5JB41</accession>
<reference evidence="2" key="2">
    <citation type="submission" date="2010-05" db="EMBL/GenBank/DDBJ databases">
        <authorList>
            <person name="Almeida L.G."/>
            <person name="Nicolas M.F."/>
            <person name="Souza R.C."/>
            <person name="Vasconcelos A.T.R."/>
        </authorList>
    </citation>
    <scope>NUCLEOTIDE SEQUENCE</scope>
</reference>
<evidence type="ECO:0000313" key="3">
    <source>
        <dbReference type="EnsemblMetazoa" id="ADAC006661-PA"/>
    </source>
</evidence>
<evidence type="ECO:0000313" key="4">
    <source>
        <dbReference type="Proteomes" id="UP000000673"/>
    </source>
</evidence>
<dbReference type="AlphaFoldDB" id="W5JB41"/>
<feature type="region of interest" description="Disordered" evidence="1">
    <location>
        <begin position="1"/>
        <end position="66"/>
    </location>
</feature>
<gene>
    <name evidence="2" type="ORF">AND_006661</name>
</gene>